<organism evidence="1 2">
    <name type="scientific">Morus notabilis</name>
    <dbReference type="NCBI Taxonomy" id="981085"/>
    <lineage>
        <taxon>Eukaryota</taxon>
        <taxon>Viridiplantae</taxon>
        <taxon>Streptophyta</taxon>
        <taxon>Embryophyta</taxon>
        <taxon>Tracheophyta</taxon>
        <taxon>Spermatophyta</taxon>
        <taxon>Magnoliopsida</taxon>
        <taxon>eudicotyledons</taxon>
        <taxon>Gunneridae</taxon>
        <taxon>Pentapetalae</taxon>
        <taxon>rosids</taxon>
        <taxon>fabids</taxon>
        <taxon>Rosales</taxon>
        <taxon>Moraceae</taxon>
        <taxon>Moreae</taxon>
        <taxon>Morus</taxon>
    </lineage>
</organism>
<keyword evidence="2" id="KW-1185">Reference proteome</keyword>
<protein>
    <submittedName>
        <fullName evidence="1">Uncharacterized protein</fullName>
    </submittedName>
</protein>
<proteinExistence type="predicted"/>
<sequence length="102" mass="11775">MTTFSGLGLGLSLGFRCFGTCSPALLLLWWKKKSIVEWSEIEEDEYGNLANELFHFIFWKCNASNNNKNDTTHKRKLDPDEEAQKLGCSVFKKKKRKEKTTP</sequence>
<dbReference type="Proteomes" id="UP000030645">
    <property type="component" value="Unassembled WGS sequence"/>
</dbReference>
<evidence type="ECO:0000313" key="2">
    <source>
        <dbReference type="Proteomes" id="UP000030645"/>
    </source>
</evidence>
<reference evidence="2" key="1">
    <citation type="submission" date="2013-01" db="EMBL/GenBank/DDBJ databases">
        <title>Draft Genome Sequence of a Mulberry Tree, Morus notabilis C.K. Schneid.</title>
        <authorList>
            <person name="He N."/>
            <person name="Zhao S."/>
        </authorList>
    </citation>
    <scope>NUCLEOTIDE SEQUENCE</scope>
</reference>
<accession>W9T0A7</accession>
<gene>
    <name evidence="1" type="ORF">L484_021471</name>
</gene>
<evidence type="ECO:0000313" key="1">
    <source>
        <dbReference type="EMBL" id="EXC35109.1"/>
    </source>
</evidence>
<dbReference type="AlphaFoldDB" id="W9T0A7"/>
<dbReference type="EMBL" id="KE346356">
    <property type="protein sequence ID" value="EXC35109.1"/>
    <property type="molecule type" value="Genomic_DNA"/>
</dbReference>
<name>W9T0A7_9ROSA</name>